<dbReference type="Proteomes" id="UP000007264">
    <property type="component" value="Unassembled WGS sequence"/>
</dbReference>
<dbReference type="KEGG" id="csl:COCSUDRAFT_39569"/>
<dbReference type="GeneID" id="17044494"/>
<dbReference type="RefSeq" id="XP_005651028.1">
    <property type="nucleotide sequence ID" value="XM_005650971.1"/>
</dbReference>
<organism evidence="1 2">
    <name type="scientific">Coccomyxa subellipsoidea (strain C-169)</name>
    <name type="common">Green microalga</name>
    <dbReference type="NCBI Taxonomy" id="574566"/>
    <lineage>
        <taxon>Eukaryota</taxon>
        <taxon>Viridiplantae</taxon>
        <taxon>Chlorophyta</taxon>
        <taxon>core chlorophytes</taxon>
        <taxon>Trebouxiophyceae</taxon>
        <taxon>Trebouxiophyceae incertae sedis</taxon>
        <taxon>Coccomyxaceae</taxon>
        <taxon>Coccomyxa</taxon>
        <taxon>Coccomyxa subellipsoidea</taxon>
    </lineage>
</organism>
<gene>
    <name evidence="1" type="ORF">COCSUDRAFT_39569</name>
</gene>
<keyword evidence="2" id="KW-1185">Reference proteome</keyword>
<dbReference type="OrthoDB" id="511084at2759"/>
<evidence type="ECO:0000313" key="2">
    <source>
        <dbReference type="Proteomes" id="UP000007264"/>
    </source>
</evidence>
<name>I0Z765_COCSC</name>
<dbReference type="AlphaFoldDB" id="I0Z765"/>
<sequence>MVRTWPRPASVAFILALLAVGVGFAVKRWREDRKQRADEEYERRRWGQESALEVSYAQSPLEAKEYNLALARTRQAMGVHRAVQYMNFGSPARAIVELQRALQENSTARCPVLGAQHDGEDMKRLYQLHLENTEMPAKYSVLLQLREMLDINEADAEKLEQEVLGSSSSFSI</sequence>
<accession>I0Z765</accession>
<protein>
    <submittedName>
        <fullName evidence="1">Uncharacterized protein</fullName>
    </submittedName>
</protein>
<comment type="caution">
    <text evidence="1">The sequence shown here is derived from an EMBL/GenBank/DDBJ whole genome shotgun (WGS) entry which is preliminary data.</text>
</comment>
<evidence type="ECO:0000313" key="1">
    <source>
        <dbReference type="EMBL" id="EIE26484.1"/>
    </source>
</evidence>
<proteinExistence type="predicted"/>
<dbReference type="EMBL" id="AGSI01000002">
    <property type="protein sequence ID" value="EIE26484.1"/>
    <property type="molecule type" value="Genomic_DNA"/>
</dbReference>
<reference evidence="1 2" key="1">
    <citation type="journal article" date="2012" name="Genome Biol.">
        <title>The genome of the polar eukaryotic microalga coccomyxa subellipsoidea reveals traits of cold adaptation.</title>
        <authorList>
            <person name="Blanc G."/>
            <person name="Agarkova I."/>
            <person name="Grimwood J."/>
            <person name="Kuo A."/>
            <person name="Brueggeman A."/>
            <person name="Dunigan D."/>
            <person name="Gurnon J."/>
            <person name="Ladunga I."/>
            <person name="Lindquist E."/>
            <person name="Lucas S."/>
            <person name="Pangilinan J."/>
            <person name="Proschold T."/>
            <person name="Salamov A."/>
            <person name="Schmutz J."/>
            <person name="Weeks D."/>
            <person name="Yamada T."/>
            <person name="Claverie J.M."/>
            <person name="Grigoriev I."/>
            <person name="Van Etten J."/>
            <person name="Lomsadze A."/>
            <person name="Borodovsky M."/>
        </authorList>
    </citation>
    <scope>NUCLEOTIDE SEQUENCE [LARGE SCALE GENOMIC DNA]</scope>
    <source>
        <strain evidence="1 2">C-169</strain>
    </source>
</reference>